<evidence type="ECO:0000313" key="5">
    <source>
        <dbReference type="EMBL" id="MBM6660704.1"/>
    </source>
</evidence>
<dbReference type="PANTHER" id="PTHR43695:SF1">
    <property type="entry name" value="RHAMNOGALACTURONAN ACETYLESTERASE"/>
    <property type="match status" value="1"/>
</dbReference>
<dbReference type="RefSeq" id="WP_205107716.1">
    <property type="nucleotide sequence ID" value="NZ_JACJJL010000003.1"/>
</dbReference>
<sequence>MKKLRILIYAAIMVFVLSAFKRDGVVTIFMIGDSTMANKSLKNGNLERGWGMALPCYFDDGIRVDNHAVNGRSSKSFIDEGRWQKVVEKIKPGDYVFIQFGHNDEKPKPDRHTEPGSTFDENLRKFVRETRDKGGIPVLFNCVVRRNFMKEPPKNDDDEALRNTTGMTKGQKPEDEGDILVDTHGDYRIAPMNVAKEMGVAFVDANKITHDLEQGLGREDSKKLHMWFYPGEEPSVPKGRQDNTHYNVYGAHVVARLLADAVTKEVPALKRHLLNYDISVASNGVGDYFSVQEAVDKAPEGKKTTIQLFPGEWEKPNIPEGKKVKFILRDGAKWKE</sequence>
<evidence type="ECO:0000259" key="4">
    <source>
        <dbReference type="Pfam" id="PF13472"/>
    </source>
</evidence>
<dbReference type="InterPro" id="IPR036514">
    <property type="entry name" value="SGNH_hydro_sf"/>
</dbReference>
<accession>A0A938WK84</accession>
<dbReference type="AlphaFoldDB" id="A0A938WK84"/>
<dbReference type="InterPro" id="IPR037459">
    <property type="entry name" value="RhgT-like"/>
</dbReference>
<dbReference type="InterPro" id="IPR012334">
    <property type="entry name" value="Pectin_lyas_fold"/>
</dbReference>
<evidence type="ECO:0000256" key="3">
    <source>
        <dbReference type="SAM" id="MobiDB-lite"/>
    </source>
</evidence>
<dbReference type="CDD" id="cd01821">
    <property type="entry name" value="Rhamnogalacturan_acetylesterase_like"/>
    <property type="match status" value="1"/>
</dbReference>
<dbReference type="SUPFAM" id="SSF51126">
    <property type="entry name" value="Pectin lyase-like"/>
    <property type="match status" value="1"/>
</dbReference>
<reference evidence="5 6" key="1">
    <citation type="journal article" date="2021" name="Sci. Rep.">
        <title>The distribution of antibiotic resistance genes in chicken gut microbiota commensals.</title>
        <authorList>
            <person name="Juricova H."/>
            <person name="Matiasovicova J."/>
            <person name="Kubasova T."/>
            <person name="Cejkova D."/>
            <person name="Rychlik I."/>
        </authorList>
    </citation>
    <scope>NUCLEOTIDE SEQUENCE [LARGE SCALE GENOMIC DNA]</scope>
    <source>
        <strain evidence="5 6">An819</strain>
    </source>
</reference>
<dbReference type="InterPro" id="IPR011050">
    <property type="entry name" value="Pectin_lyase_fold/virulence"/>
</dbReference>
<keyword evidence="2" id="KW-0378">Hydrolase</keyword>
<feature type="region of interest" description="Disordered" evidence="3">
    <location>
        <begin position="151"/>
        <end position="178"/>
    </location>
</feature>
<evidence type="ECO:0000256" key="1">
    <source>
        <dbReference type="ARBA" id="ARBA00008668"/>
    </source>
</evidence>
<organism evidence="5 6">
    <name type="scientific">Marseilla massiliensis</name>
    <dbReference type="NCBI Taxonomy" id="1841864"/>
    <lineage>
        <taxon>Bacteria</taxon>
        <taxon>Pseudomonadati</taxon>
        <taxon>Bacteroidota</taxon>
        <taxon>Bacteroidia</taxon>
        <taxon>Bacteroidales</taxon>
        <taxon>Prevotellaceae</taxon>
        <taxon>Marseilla</taxon>
    </lineage>
</organism>
<name>A0A938WK84_9BACT</name>
<dbReference type="Gene3D" id="2.160.20.10">
    <property type="entry name" value="Single-stranded right-handed beta-helix, Pectin lyase-like"/>
    <property type="match status" value="1"/>
</dbReference>
<dbReference type="Proteomes" id="UP000764045">
    <property type="component" value="Unassembled WGS sequence"/>
</dbReference>
<dbReference type="Gene3D" id="3.40.50.1110">
    <property type="entry name" value="SGNH hydrolase"/>
    <property type="match status" value="1"/>
</dbReference>
<proteinExistence type="inferred from homology"/>
<dbReference type="SUPFAM" id="SSF52266">
    <property type="entry name" value="SGNH hydrolase"/>
    <property type="match status" value="1"/>
</dbReference>
<keyword evidence="6" id="KW-1185">Reference proteome</keyword>
<feature type="domain" description="SGNH hydrolase-type esterase" evidence="4">
    <location>
        <begin position="31"/>
        <end position="225"/>
    </location>
</feature>
<evidence type="ECO:0000313" key="6">
    <source>
        <dbReference type="Proteomes" id="UP000764045"/>
    </source>
</evidence>
<comment type="similarity">
    <text evidence="1">Belongs to the 'GDSL' lipolytic enzyme family.</text>
</comment>
<gene>
    <name evidence="5" type="ORF">H6B30_02875</name>
</gene>
<protein>
    <submittedName>
        <fullName evidence="5">Pectin esterase</fullName>
    </submittedName>
</protein>
<evidence type="ECO:0000256" key="2">
    <source>
        <dbReference type="ARBA" id="ARBA00022801"/>
    </source>
</evidence>
<dbReference type="Pfam" id="PF13472">
    <property type="entry name" value="Lipase_GDSL_2"/>
    <property type="match status" value="1"/>
</dbReference>
<dbReference type="GO" id="GO:0016788">
    <property type="term" value="F:hydrolase activity, acting on ester bonds"/>
    <property type="evidence" value="ECO:0007669"/>
    <property type="project" value="UniProtKB-ARBA"/>
</dbReference>
<dbReference type="InterPro" id="IPR013830">
    <property type="entry name" value="SGNH_hydro"/>
</dbReference>
<dbReference type="EMBL" id="JACJJL010000003">
    <property type="protein sequence ID" value="MBM6660704.1"/>
    <property type="molecule type" value="Genomic_DNA"/>
</dbReference>
<comment type="caution">
    <text evidence="5">The sequence shown here is derived from an EMBL/GenBank/DDBJ whole genome shotgun (WGS) entry which is preliminary data.</text>
</comment>
<dbReference type="PANTHER" id="PTHR43695">
    <property type="entry name" value="PUTATIVE (AFU_ORTHOLOGUE AFUA_2G17250)-RELATED"/>
    <property type="match status" value="1"/>
</dbReference>